<name>A0ACC1S4U8_9HYPO</name>
<dbReference type="EMBL" id="JANRMS010001006">
    <property type="protein sequence ID" value="KAJ3531967.1"/>
    <property type="molecule type" value="Genomic_DNA"/>
</dbReference>
<evidence type="ECO:0000313" key="2">
    <source>
        <dbReference type="Proteomes" id="UP001148629"/>
    </source>
</evidence>
<protein>
    <submittedName>
        <fullName evidence="1">Uncharacterized protein</fullName>
    </submittedName>
</protein>
<organism evidence="1 2">
    <name type="scientific">Fusarium decemcellulare</name>
    <dbReference type="NCBI Taxonomy" id="57161"/>
    <lineage>
        <taxon>Eukaryota</taxon>
        <taxon>Fungi</taxon>
        <taxon>Dikarya</taxon>
        <taxon>Ascomycota</taxon>
        <taxon>Pezizomycotina</taxon>
        <taxon>Sordariomycetes</taxon>
        <taxon>Hypocreomycetidae</taxon>
        <taxon>Hypocreales</taxon>
        <taxon>Nectriaceae</taxon>
        <taxon>Fusarium</taxon>
        <taxon>Fusarium decemcellulare species complex</taxon>
    </lineage>
</organism>
<sequence>MDLFISNGNNTCEEGGKEAIKPNNNKSLSVQLVLSLVLGLSAFLLFCFLRPRWPSLYAARKRRLDHQLGLPELSNSAFGWIPQVYKITEEQVLASAGLDAFVFLSFFKMATRLFAVMAFFATVVLLPINSWYEGFRPGFGNHNGDSNDSNKAADMFYMSGQVSLSDSDFDYLKDKDDTDHSWDKGWLWAYVVFTYFFAGLTIYYLNWETFRIIRYRQDYLGSQSTVTDRTFRLTGIPSDLRSEYQIKQLIEKLDIGTVDKVTICRDWKRLDDLVDLRDVTLRSLEGAWATFLKYRRDKNKTRGSQGQAANGATSNHSLNQEPDEEAGENGRLLNPDQQAWDASDEGRPKVNIRYGTLGLRSRNLDAIDYYEERLRRLDAKIIDARKKTYTPTDMAIVTMDSVASCQMFIQARIDPRPGRLLTKPTPAPSDLVWRNTYSRRGIRRLKSWAVTLFITVLTLVWIVPTAGLASFLSICTIRKALPSFGDWLQSHTIIYSLFQNGLPALIVSLLNVAVPYLYDFLSNRQGMISQGDVELSTISKNYFFTFFNTFFIFAISATGFDWWSEMRKFVKDTSQIPEVIQEQVVRLGVFYTSFIMLQGIGLMPFRILEAGSVFLYPILKMMSKTPRDAEEMKQPPVFQYGFFLPTALLIFNLCLIYSVLHYGSFILITGTIYFSLGYFTFKYMVLYAMDQPQHATGGAWRIICYRIIVGLLVFEVVMFGSIAAQKAFIASVCILPLIPFSIWYSYYIKQRFEPLTRYIALRAIRADEDSEDSAAMDDAFEEESGPRPSQTILRRGSTLDEYKEKGLTFVNPSLVVPLPQPWIYKDPPPPLTQGETDTTEEQDRPILQGVDSTLGIGDENYHRRQPVRTMATAALMSNGSGPINVVPAGAANVQRLTGSDYGVLQLDNRPLSMRLPHEIIQHIYHFLSPEDFRNARCTSRSWFLAGLDRNVLVKMLKRGGWWNSLQQILKPLSITRLLNTSQERLMSKWISRECDLASLTKSAFTQVGFTDFSGLVPGSATGRLHGTLVFTMSLCGRFVMVTHGQTLYVYELNHVCLNRRSSWSVPPRLREYRRPGLLRPVATVNFPRRVISCSMDTSSGRYAVGVLMEGRMGMVCDIMGGWVGAWSRKSSKSSNEDTGPSTPRIVSRTPPVCYCQDTPVTQAPSLEEGPRSVYSSICHGDDPPRSVAICPHRSCVAFGRWFPLTSPSDFLFFLPARNGVDTGKKLRLISSAAALGNLLGPLGNGFQGFETNVLEAANNAGVTAMDPGGGDVIVHDIHFVADLPGQRLLTGARDVLDQQQQDGRGLRRISASSADHHRAVPLSDGYHILFTDPTTGDLCLGTDAPAGSLNRLIRKVWFRPPTNASTRLPLLYTAGSDIGHGVRVLATFSVDSGDIMQLDSNEVATSHSSDPPKAVDADKQMIVFYTIPPDMFLDISRGRACHWPIRTAEDMETGGLSEWADWRPEGSYGDIDFLGDPFAEGTAYPLEIRGQPVAICSNLVELALDSGPDMVLWAFSAQGWARTWAMHAGREDAFNHIAVQHDGSLRQIDHDGDCVMAGTEVEQAAAASRIDARGNQVLNPWVTSNAGTSSSWAKPSVERYRRFVSGLQGDGMGGTVSVDLVEEMNGIARMDVELR</sequence>
<proteinExistence type="predicted"/>
<evidence type="ECO:0000313" key="1">
    <source>
        <dbReference type="EMBL" id="KAJ3531967.1"/>
    </source>
</evidence>
<gene>
    <name evidence="1" type="ORF">NM208_g8644</name>
</gene>
<reference evidence="1" key="1">
    <citation type="submission" date="2022-08" db="EMBL/GenBank/DDBJ databases">
        <title>Genome Sequence of Fusarium decemcellulare.</title>
        <authorList>
            <person name="Buettner E."/>
        </authorList>
    </citation>
    <scope>NUCLEOTIDE SEQUENCE</scope>
    <source>
        <strain evidence="1">Babe19</strain>
    </source>
</reference>
<accession>A0ACC1S4U8</accession>
<comment type="caution">
    <text evidence="1">The sequence shown here is derived from an EMBL/GenBank/DDBJ whole genome shotgun (WGS) entry which is preliminary data.</text>
</comment>
<dbReference type="Proteomes" id="UP001148629">
    <property type="component" value="Unassembled WGS sequence"/>
</dbReference>
<keyword evidence="2" id="KW-1185">Reference proteome</keyword>